<evidence type="ECO:0000256" key="4">
    <source>
        <dbReference type="ARBA" id="ARBA00022692"/>
    </source>
</evidence>
<dbReference type="GO" id="GO:0034220">
    <property type="term" value="P:monoatomic ion transmembrane transport"/>
    <property type="evidence" value="ECO:0007669"/>
    <property type="project" value="UniProtKB-KW"/>
</dbReference>
<evidence type="ECO:0000313" key="10">
    <source>
        <dbReference type="EMBL" id="KAK2172858.1"/>
    </source>
</evidence>
<comment type="caution">
    <text evidence="10">The sequence shown here is derived from an EMBL/GenBank/DDBJ whole genome shotgun (WGS) entry which is preliminary data.</text>
</comment>
<gene>
    <name evidence="9" type="primary">inx</name>
    <name evidence="10" type="ORF">NP493_924g02042</name>
</gene>
<dbReference type="PANTHER" id="PTHR11893:SF36">
    <property type="entry name" value="INNEXIN-5"/>
    <property type="match status" value="1"/>
</dbReference>
<keyword evidence="7 9" id="KW-0472">Membrane</keyword>
<evidence type="ECO:0000256" key="1">
    <source>
        <dbReference type="ARBA" id="ARBA00004651"/>
    </source>
</evidence>
<feature type="transmembrane region" description="Helical" evidence="9">
    <location>
        <begin position="289"/>
        <end position="313"/>
    </location>
</feature>
<comment type="function">
    <text evidence="9">Structural component of the gap junctions.</text>
</comment>
<keyword evidence="8 9" id="KW-0407">Ion channel</keyword>
<keyword evidence="3" id="KW-1003">Cell membrane</keyword>
<keyword evidence="2 9" id="KW-0813">Transport</keyword>
<dbReference type="EMBL" id="JAODUO010000924">
    <property type="protein sequence ID" value="KAK2172858.1"/>
    <property type="molecule type" value="Genomic_DNA"/>
</dbReference>
<comment type="caution">
    <text evidence="9">Lacks conserved residue(s) required for the propagation of feature annotation.</text>
</comment>
<evidence type="ECO:0000256" key="8">
    <source>
        <dbReference type="ARBA" id="ARBA00023303"/>
    </source>
</evidence>
<dbReference type="Pfam" id="PF00876">
    <property type="entry name" value="Innexin"/>
    <property type="match status" value="1"/>
</dbReference>
<keyword evidence="4 9" id="KW-0812">Transmembrane</keyword>
<feature type="transmembrane region" description="Helical" evidence="9">
    <location>
        <begin position="100"/>
        <end position="122"/>
    </location>
</feature>
<dbReference type="GO" id="GO:0005921">
    <property type="term" value="C:gap junction"/>
    <property type="evidence" value="ECO:0007669"/>
    <property type="project" value="UniProtKB-UniRule"/>
</dbReference>
<protein>
    <recommendedName>
        <fullName evidence="9">Innexin</fullName>
    </recommendedName>
</protein>
<dbReference type="AlphaFoldDB" id="A0AAD9KLY6"/>
<comment type="similarity">
    <text evidence="9">Belongs to the pannexin family.</text>
</comment>
<dbReference type="Proteomes" id="UP001209878">
    <property type="component" value="Unassembled WGS sequence"/>
</dbReference>
<comment type="subcellular location">
    <subcellularLocation>
        <location evidence="1 9">Cell membrane</location>
        <topology evidence="1 9">Multi-pass membrane protein</topology>
    </subcellularLocation>
</comment>
<feature type="transmembrane region" description="Helical" evidence="9">
    <location>
        <begin position="203"/>
        <end position="224"/>
    </location>
</feature>
<evidence type="ECO:0000256" key="6">
    <source>
        <dbReference type="ARBA" id="ARBA00023065"/>
    </source>
</evidence>
<keyword evidence="5 9" id="KW-1133">Transmembrane helix</keyword>
<evidence type="ECO:0000256" key="7">
    <source>
        <dbReference type="ARBA" id="ARBA00023136"/>
    </source>
</evidence>
<reference evidence="10" key="1">
    <citation type="journal article" date="2023" name="Mol. Biol. Evol.">
        <title>Third-Generation Sequencing Reveals the Adaptive Role of the Epigenome in Three Deep-Sea Polychaetes.</title>
        <authorList>
            <person name="Perez M."/>
            <person name="Aroh O."/>
            <person name="Sun Y."/>
            <person name="Lan Y."/>
            <person name="Juniper S.K."/>
            <person name="Young C.R."/>
            <person name="Angers B."/>
            <person name="Qian P.Y."/>
        </authorList>
    </citation>
    <scope>NUCLEOTIDE SEQUENCE</scope>
    <source>
        <strain evidence="10">R07B-5</strain>
    </source>
</reference>
<dbReference type="PRINTS" id="PR01262">
    <property type="entry name" value="INNEXIN"/>
</dbReference>
<keyword evidence="11" id="KW-1185">Reference proteome</keyword>
<accession>A0AAD9KLY6</accession>
<evidence type="ECO:0000256" key="3">
    <source>
        <dbReference type="ARBA" id="ARBA00022475"/>
    </source>
</evidence>
<evidence type="ECO:0000256" key="9">
    <source>
        <dbReference type="RuleBase" id="RU010713"/>
    </source>
</evidence>
<dbReference type="PANTHER" id="PTHR11893">
    <property type="entry name" value="INNEXIN"/>
    <property type="match status" value="1"/>
</dbReference>
<name>A0AAD9KLY6_RIDPI</name>
<keyword evidence="6 9" id="KW-0406">Ion transport</keyword>
<evidence type="ECO:0000256" key="5">
    <source>
        <dbReference type="ARBA" id="ARBA00022989"/>
    </source>
</evidence>
<evidence type="ECO:0000313" key="11">
    <source>
        <dbReference type="Proteomes" id="UP001209878"/>
    </source>
</evidence>
<organism evidence="10 11">
    <name type="scientific">Ridgeia piscesae</name>
    <name type="common">Tubeworm</name>
    <dbReference type="NCBI Taxonomy" id="27915"/>
    <lineage>
        <taxon>Eukaryota</taxon>
        <taxon>Metazoa</taxon>
        <taxon>Spiralia</taxon>
        <taxon>Lophotrochozoa</taxon>
        <taxon>Annelida</taxon>
        <taxon>Polychaeta</taxon>
        <taxon>Sedentaria</taxon>
        <taxon>Canalipalpata</taxon>
        <taxon>Sabellida</taxon>
        <taxon>Siboglinidae</taxon>
        <taxon>Ridgeia</taxon>
    </lineage>
</organism>
<dbReference type="PROSITE" id="PS51013">
    <property type="entry name" value="PANNEXIN"/>
    <property type="match status" value="1"/>
</dbReference>
<dbReference type="GO" id="GO:0005886">
    <property type="term" value="C:plasma membrane"/>
    <property type="evidence" value="ECO:0007669"/>
    <property type="project" value="UniProtKB-SubCell"/>
</dbReference>
<sequence length="408" mass="47883">MDKILGQMGGMPDLASRNDDDFSDRLNHRFTTSLLIVFAVIVSTKQYVGEPINCWVPAHFTDSHENYANNYCWVRNTYYLSYDEYIPQEHESDKRHTIPYYQWMPIILLLQALFFYMPILVWRSLNHRSGVDVNYIVEAGESFEDTNKSEKQDAIMESMTQHLDRYLKAMGGKKDTTFTMSLKNCISRAFCVMSGRRQGNYLITLYLVTKVLFIVNVLSQLFVLDRFMGIDYHMYGINVIGEFLRGANWSQSERFPRVTMCDLKVRRLGNVQRYTVQCVLPINLFNEKIYLFLWFWMVFVATMSCVSLLTWTVRSLFSSDRRRYVKKHIVLMQEDKDGGKGGIHIRDNEGRYFTSFMDDYLRKDGVFVLRLVGHNTNAITVTEFVWDLWRRFRQVPHDSNDTSGVSST</sequence>
<evidence type="ECO:0000256" key="2">
    <source>
        <dbReference type="ARBA" id="ARBA00022448"/>
    </source>
</evidence>
<dbReference type="InterPro" id="IPR000990">
    <property type="entry name" value="Innexin"/>
</dbReference>
<proteinExistence type="inferred from homology"/>